<evidence type="ECO:0000313" key="2">
    <source>
        <dbReference type="Proteomes" id="UP000011135"/>
    </source>
</evidence>
<accession>L8JZM1</accession>
<evidence type="ECO:0000313" key="1">
    <source>
        <dbReference type="EMBL" id="ELR73114.1"/>
    </source>
</evidence>
<reference evidence="1 2" key="1">
    <citation type="submission" date="2012-12" db="EMBL/GenBank/DDBJ databases">
        <title>Genome assembly of Fulvivirga imtechensis AK7.</title>
        <authorList>
            <person name="Nupur N."/>
            <person name="Khatri I."/>
            <person name="Kumar R."/>
            <person name="Subramanian S."/>
            <person name="Pinnaka A."/>
        </authorList>
    </citation>
    <scope>NUCLEOTIDE SEQUENCE [LARGE SCALE GENOMIC DNA]</scope>
    <source>
        <strain evidence="1 2">AK7</strain>
    </source>
</reference>
<keyword evidence="2" id="KW-1185">Reference proteome</keyword>
<protein>
    <submittedName>
        <fullName evidence="1">Uncharacterized protein</fullName>
    </submittedName>
</protein>
<name>L8JZM1_9BACT</name>
<proteinExistence type="predicted"/>
<organism evidence="1 2">
    <name type="scientific">Fulvivirga imtechensis AK7</name>
    <dbReference type="NCBI Taxonomy" id="1237149"/>
    <lineage>
        <taxon>Bacteria</taxon>
        <taxon>Pseudomonadati</taxon>
        <taxon>Bacteroidota</taxon>
        <taxon>Cytophagia</taxon>
        <taxon>Cytophagales</taxon>
        <taxon>Fulvivirgaceae</taxon>
        <taxon>Fulvivirga</taxon>
    </lineage>
</organism>
<comment type="caution">
    <text evidence="1">The sequence shown here is derived from an EMBL/GenBank/DDBJ whole genome shotgun (WGS) entry which is preliminary data.</text>
</comment>
<sequence>MISAEDIFRNKTFTMNLFCATDGLCFFGILNKISKYPGTVNISPVEYEQEYDEYDNDT</sequence>
<dbReference type="AlphaFoldDB" id="L8JZM1"/>
<dbReference type="Proteomes" id="UP000011135">
    <property type="component" value="Unassembled WGS sequence"/>
</dbReference>
<dbReference type="EMBL" id="AMZN01000009">
    <property type="protein sequence ID" value="ELR73114.1"/>
    <property type="molecule type" value="Genomic_DNA"/>
</dbReference>
<gene>
    <name evidence="1" type="ORF">C900_05749</name>
</gene>